<dbReference type="Pfam" id="PF19950">
    <property type="entry name" value="DUF6412"/>
    <property type="match status" value="1"/>
</dbReference>
<dbReference type="EMBL" id="PVTF01000012">
    <property type="protein sequence ID" value="PRY36346.1"/>
    <property type="molecule type" value="Genomic_DNA"/>
</dbReference>
<feature type="transmembrane region" description="Helical" evidence="2">
    <location>
        <begin position="30"/>
        <end position="49"/>
    </location>
</feature>
<gene>
    <name evidence="3" type="ORF">CLV43_112274</name>
</gene>
<evidence type="ECO:0000256" key="1">
    <source>
        <dbReference type="SAM" id="MobiDB-lite"/>
    </source>
</evidence>
<evidence type="ECO:0000256" key="2">
    <source>
        <dbReference type="SAM" id="Phobius"/>
    </source>
</evidence>
<dbReference type="InterPro" id="IPR045635">
    <property type="entry name" value="DUF6412"/>
</dbReference>
<sequence length="95" mass="10424">MTRRQRLHVLLVVLFPAFYAIALFHNPAELLAAITALAVVLLLVANPPVPRTAPAWTRSLSLREKAMRTAHLRLRDPDAAGRPRPRAPGLGVPHA</sequence>
<comment type="caution">
    <text evidence="3">The sequence shown here is derived from an EMBL/GenBank/DDBJ whole genome shotgun (WGS) entry which is preliminary data.</text>
</comment>
<feature type="transmembrane region" description="Helical" evidence="2">
    <location>
        <begin position="7"/>
        <end position="24"/>
    </location>
</feature>
<protein>
    <submittedName>
        <fullName evidence="3">Uncharacterized protein</fullName>
    </submittedName>
</protein>
<keyword evidence="4" id="KW-1185">Reference proteome</keyword>
<evidence type="ECO:0000313" key="4">
    <source>
        <dbReference type="Proteomes" id="UP000239494"/>
    </source>
</evidence>
<evidence type="ECO:0000313" key="3">
    <source>
        <dbReference type="EMBL" id="PRY36346.1"/>
    </source>
</evidence>
<keyword evidence="2" id="KW-0472">Membrane</keyword>
<name>A0A2T0SSG8_9PSEU</name>
<reference evidence="3 4" key="1">
    <citation type="submission" date="2018-03" db="EMBL/GenBank/DDBJ databases">
        <title>Genomic Encyclopedia of Archaeal and Bacterial Type Strains, Phase II (KMG-II): from individual species to whole genera.</title>
        <authorList>
            <person name="Goeker M."/>
        </authorList>
    </citation>
    <scope>NUCLEOTIDE SEQUENCE [LARGE SCALE GENOMIC DNA]</scope>
    <source>
        <strain evidence="3 4">DSM 44720</strain>
    </source>
</reference>
<dbReference type="Proteomes" id="UP000239494">
    <property type="component" value="Unassembled WGS sequence"/>
</dbReference>
<dbReference type="AlphaFoldDB" id="A0A2T0SSG8"/>
<organism evidence="3 4">
    <name type="scientific">Umezawaea tangerina</name>
    <dbReference type="NCBI Taxonomy" id="84725"/>
    <lineage>
        <taxon>Bacteria</taxon>
        <taxon>Bacillati</taxon>
        <taxon>Actinomycetota</taxon>
        <taxon>Actinomycetes</taxon>
        <taxon>Pseudonocardiales</taxon>
        <taxon>Pseudonocardiaceae</taxon>
        <taxon>Umezawaea</taxon>
    </lineage>
</organism>
<accession>A0A2T0SSG8</accession>
<keyword evidence="2" id="KW-0812">Transmembrane</keyword>
<keyword evidence="2" id="KW-1133">Transmembrane helix</keyword>
<feature type="region of interest" description="Disordered" evidence="1">
    <location>
        <begin position="73"/>
        <end position="95"/>
    </location>
</feature>
<proteinExistence type="predicted"/>
<dbReference type="RefSeq" id="WP_106192911.1">
    <property type="nucleotide sequence ID" value="NZ_PVTF01000012.1"/>
</dbReference>